<evidence type="ECO:0000313" key="1">
    <source>
        <dbReference type="EMBL" id="KAK1892569.1"/>
    </source>
</evidence>
<dbReference type="AlphaFoldDB" id="A0AAD9C1D1"/>
<sequence>MPRPNVTDSAVRAWRGWEGGWGATGVMKRQPQWLNSTPPLLKRCSSRFIICIGPGKFLLQTKDVNIVDIRV</sequence>
<dbReference type="Proteomes" id="UP001228049">
    <property type="component" value="Unassembled WGS sequence"/>
</dbReference>
<keyword evidence="2" id="KW-1185">Reference proteome</keyword>
<evidence type="ECO:0000313" key="2">
    <source>
        <dbReference type="Proteomes" id="UP001228049"/>
    </source>
</evidence>
<accession>A0AAD9C1D1</accession>
<protein>
    <submittedName>
        <fullName evidence="1">Gag-Pol polyprotein</fullName>
    </submittedName>
</protein>
<dbReference type="EMBL" id="JASDAP010000013">
    <property type="protein sequence ID" value="KAK1892569.1"/>
    <property type="molecule type" value="Genomic_DNA"/>
</dbReference>
<organism evidence="1 2">
    <name type="scientific">Dissostichus eleginoides</name>
    <name type="common">Patagonian toothfish</name>
    <name type="synonym">Dissostichus amissus</name>
    <dbReference type="NCBI Taxonomy" id="100907"/>
    <lineage>
        <taxon>Eukaryota</taxon>
        <taxon>Metazoa</taxon>
        <taxon>Chordata</taxon>
        <taxon>Craniata</taxon>
        <taxon>Vertebrata</taxon>
        <taxon>Euteleostomi</taxon>
        <taxon>Actinopterygii</taxon>
        <taxon>Neopterygii</taxon>
        <taxon>Teleostei</taxon>
        <taxon>Neoteleostei</taxon>
        <taxon>Acanthomorphata</taxon>
        <taxon>Eupercaria</taxon>
        <taxon>Perciformes</taxon>
        <taxon>Notothenioidei</taxon>
        <taxon>Nototheniidae</taxon>
        <taxon>Dissostichus</taxon>
    </lineage>
</organism>
<name>A0AAD9C1D1_DISEL</name>
<proteinExistence type="predicted"/>
<reference evidence="1" key="1">
    <citation type="submission" date="2023-04" db="EMBL/GenBank/DDBJ databases">
        <title>Chromosome-level genome of Chaenocephalus aceratus.</title>
        <authorList>
            <person name="Park H."/>
        </authorList>
    </citation>
    <scope>NUCLEOTIDE SEQUENCE</scope>
    <source>
        <strain evidence="1">DE</strain>
        <tissue evidence="1">Muscle</tissue>
    </source>
</reference>
<comment type="caution">
    <text evidence="1">The sequence shown here is derived from an EMBL/GenBank/DDBJ whole genome shotgun (WGS) entry which is preliminary data.</text>
</comment>
<gene>
    <name evidence="1" type="ORF">KUDE01_007644</name>
</gene>